<dbReference type="CDD" id="cd03443">
    <property type="entry name" value="PaaI_thioesterase"/>
    <property type="match status" value="1"/>
</dbReference>
<dbReference type="InterPro" id="IPR006683">
    <property type="entry name" value="Thioestr_dom"/>
</dbReference>
<dbReference type="RefSeq" id="XP_065458548.1">
    <property type="nucleotide sequence ID" value="XM_065602476.1"/>
</dbReference>
<comment type="similarity">
    <text evidence="1">Belongs to the thioesterase PaaI family.</text>
</comment>
<sequence length="190" mass="21120">MVSQLQNLPDGVLTRIDMHSSLDRVNYQIESYARRSRVADTSRHEAFEELVMVKNLQVVSVDPELADSGPSKSLPVARYSVSIKPEMCSAIGQLHGAATALIFDMTTSMAVAPKARKGFWEFHGVSRNLSISYYRPVPVGSRVTIEARVVQIGNRFATIMAEMRDMNDEILASAQHDKAQVDPRARLAKM</sequence>
<dbReference type="InterPro" id="IPR029069">
    <property type="entry name" value="HotDog_dom_sf"/>
</dbReference>
<dbReference type="GeneID" id="90644025"/>
<dbReference type="EMBL" id="CP134185">
    <property type="protein sequence ID" value="WPA99321.1"/>
    <property type="molecule type" value="Genomic_DNA"/>
</dbReference>
<dbReference type="InterPro" id="IPR039298">
    <property type="entry name" value="ACOT13"/>
</dbReference>
<dbReference type="SUPFAM" id="SSF54637">
    <property type="entry name" value="Thioesterase/thiol ester dehydrase-isomerase"/>
    <property type="match status" value="1"/>
</dbReference>
<keyword evidence="2" id="KW-0378">Hydrolase</keyword>
<dbReference type="Pfam" id="PF03061">
    <property type="entry name" value="4HBT"/>
    <property type="match status" value="1"/>
</dbReference>
<evidence type="ECO:0000313" key="4">
    <source>
        <dbReference type="EMBL" id="WPA99321.1"/>
    </source>
</evidence>
<evidence type="ECO:0000256" key="1">
    <source>
        <dbReference type="ARBA" id="ARBA00008324"/>
    </source>
</evidence>
<evidence type="ECO:0000256" key="2">
    <source>
        <dbReference type="ARBA" id="ARBA00022801"/>
    </source>
</evidence>
<feature type="domain" description="Thioesterase" evidence="3">
    <location>
        <begin position="92"/>
        <end position="169"/>
    </location>
</feature>
<organism evidence="4 5">
    <name type="scientific">Cercospora beticola</name>
    <name type="common">Sugarbeet leaf spot fungus</name>
    <dbReference type="NCBI Taxonomy" id="122368"/>
    <lineage>
        <taxon>Eukaryota</taxon>
        <taxon>Fungi</taxon>
        <taxon>Dikarya</taxon>
        <taxon>Ascomycota</taxon>
        <taxon>Pezizomycotina</taxon>
        <taxon>Dothideomycetes</taxon>
        <taxon>Dothideomycetidae</taxon>
        <taxon>Mycosphaerellales</taxon>
        <taxon>Mycosphaerellaceae</taxon>
        <taxon>Cercospora</taxon>
    </lineage>
</organism>
<gene>
    <name evidence="4" type="ORF">RHO25_003938</name>
</gene>
<dbReference type="Proteomes" id="UP001302367">
    <property type="component" value="Chromosome 2"/>
</dbReference>
<evidence type="ECO:0000259" key="3">
    <source>
        <dbReference type="Pfam" id="PF03061"/>
    </source>
</evidence>
<dbReference type="Gene3D" id="3.10.129.10">
    <property type="entry name" value="Hotdog Thioesterase"/>
    <property type="match status" value="1"/>
</dbReference>
<dbReference type="PANTHER" id="PTHR21660">
    <property type="entry name" value="THIOESTERASE SUPERFAMILY MEMBER-RELATED"/>
    <property type="match status" value="1"/>
</dbReference>
<keyword evidence="5" id="KW-1185">Reference proteome</keyword>
<reference evidence="4 5" key="1">
    <citation type="submission" date="2023-09" db="EMBL/GenBank/DDBJ databases">
        <title>Complete-Gapless Cercospora beticola genome.</title>
        <authorList>
            <person name="Wyatt N.A."/>
            <person name="Spanner R.E."/>
            <person name="Bolton M.D."/>
        </authorList>
    </citation>
    <scope>NUCLEOTIDE SEQUENCE [LARGE SCALE GENOMIC DNA]</scope>
    <source>
        <strain evidence="4">Cb09-40</strain>
    </source>
</reference>
<protein>
    <recommendedName>
        <fullName evidence="3">Thioesterase domain-containing protein</fullName>
    </recommendedName>
</protein>
<name>A0ABZ0NID3_CERBT</name>
<evidence type="ECO:0000313" key="5">
    <source>
        <dbReference type="Proteomes" id="UP001302367"/>
    </source>
</evidence>
<proteinExistence type="inferred from homology"/>
<accession>A0ABZ0NID3</accession>
<dbReference type="PANTHER" id="PTHR21660:SF1">
    <property type="entry name" value="ACYL-COENZYME A THIOESTERASE 13"/>
    <property type="match status" value="1"/>
</dbReference>